<accession>A0A3G9CQ90</accession>
<dbReference type="AlphaFoldDB" id="A0A3G9CQ90"/>
<reference evidence="2 3" key="1">
    <citation type="submission" date="2016-09" db="EMBL/GenBank/DDBJ databases">
        <title>Complete Genome Sequence of Methanosarcina thermophila MT-1.</title>
        <authorList>
            <person name="Kouzuma A."/>
        </authorList>
    </citation>
    <scope>NUCLEOTIDE SEQUENCE [LARGE SCALE GENOMIC DNA]</scope>
    <source>
        <strain evidence="2 3">MT-1</strain>
    </source>
</reference>
<protein>
    <submittedName>
        <fullName evidence="2">WD repeat-containing protein 82</fullName>
    </submittedName>
</protein>
<evidence type="ECO:0000313" key="2">
    <source>
        <dbReference type="EMBL" id="BAW28056.1"/>
    </source>
</evidence>
<name>A0A3G9CQ90_METTE</name>
<sequence length="172" mass="19773">MSDSDHKNMKKLQVWVSIETWEELNSLGYTSPTDAVTAGFKLLLDTPRNTPKNSQDTTALEATIEGLQMLLQEKQERIVDLKREVERLDFYSQFFKSMEHRRLEQSTEEIKAEVQKAYEKPVSKARSTPAGKETIKKICKNCGAEFDAQSPKAETCSSKCRAAFYRKSRKER</sequence>
<proteinExistence type="predicted"/>
<keyword evidence="1" id="KW-0175">Coiled coil</keyword>
<evidence type="ECO:0000313" key="3">
    <source>
        <dbReference type="Proteomes" id="UP000265557"/>
    </source>
</evidence>
<dbReference type="Proteomes" id="UP000265557">
    <property type="component" value="Chromosome"/>
</dbReference>
<organism evidence="2 3">
    <name type="scientific">Methanosarcina thermophila</name>
    <dbReference type="NCBI Taxonomy" id="2210"/>
    <lineage>
        <taxon>Archaea</taxon>
        <taxon>Methanobacteriati</taxon>
        <taxon>Methanobacteriota</taxon>
        <taxon>Stenosarchaea group</taxon>
        <taxon>Methanomicrobia</taxon>
        <taxon>Methanosarcinales</taxon>
        <taxon>Methanosarcinaceae</taxon>
        <taxon>Methanosarcina</taxon>
    </lineage>
</organism>
<evidence type="ECO:0000256" key="1">
    <source>
        <dbReference type="SAM" id="Coils"/>
    </source>
</evidence>
<feature type="coiled-coil region" evidence="1">
    <location>
        <begin position="57"/>
        <end position="120"/>
    </location>
</feature>
<dbReference type="EMBL" id="AP017646">
    <property type="protein sequence ID" value="BAW28056.1"/>
    <property type="molecule type" value="Genomic_DNA"/>
</dbReference>
<gene>
    <name evidence="2" type="ORF">MESMT1_0126</name>
</gene>